<reference evidence="8" key="1">
    <citation type="journal article" date="2019" name="Int. J. Syst. Evol. Microbiol.">
        <title>The Global Catalogue of Microorganisms (GCM) 10K type strain sequencing project: providing services to taxonomists for standard genome sequencing and annotation.</title>
        <authorList>
            <consortium name="The Broad Institute Genomics Platform"/>
            <consortium name="The Broad Institute Genome Sequencing Center for Infectious Disease"/>
            <person name="Wu L."/>
            <person name="Ma J."/>
        </authorList>
    </citation>
    <scope>NUCLEOTIDE SEQUENCE [LARGE SCALE GENOMIC DNA]</scope>
    <source>
        <strain evidence="8">KACC 11904</strain>
    </source>
</reference>
<gene>
    <name evidence="7" type="primary">fliS</name>
    <name evidence="7" type="ORF">ACFPOG_10945</name>
</gene>
<dbReference type="RefSeq" id="WP_270884563.1">
    <property type="nucleotide sequence ID" value="NZ_JAQFVF010000072.1"/>
</dbReference>
<dbReference type="PANTHER" id="PTHR34773:SF1">
    <property type="entry name" value="FLAGELLAR SECRETION CHAPERONE FLIS"/>
    <property type="match status" value="1"/>
</dbReference>
<name>A0ABW0K6Z4_9BACL</name>
<dbReference type="SUPFAM" id="SSF101116">
    <property type="entry name" value="Flagellar export chaperone FliS"/>
    <property type="match status" value="1"/>
</dbReference>
<dbReference type="Gene3D" id="1.20.120.340">
    <property type="entry name" value="Flagellar protein FliS"/>
    <property type="match status" value="1"/>
</dbReference>
<comment type="caution">
    <text evidence="7">The sequence shown here is derived from an EMBL/GenBank/DDBJ whole genome shotgun (WGS) entry which is preliminary data.</text>
</comment>
<keyword evidence="8" id="KW-1185">Reference proteome</keyword>
<dbReference type="Proteomes" id="UP001596044">
    <property type="component" value="Unassembled WGS sequence"/>
</dbReference>
<evidence type="ECO:0000256" key="3">
    <source>
        <dbReference type="ARBA" id="ARBA00022490"/>
    </source>
</evidence>
<protein>
    <recommendedName>
        <fullName evidence="6">Flagellar secretion chaperone FliS</fullName>
    </recommendedName>
</protein>
<comment type="similarity">
    <text evidence="2 6">Belongs to the FliS family.</text>
</comment>
<dbReference type="NCBIfam" id="TIGR00208">
    <property type="entry name" value="fliS"/>
    <property type="match status" value="1"/>
</dbReference>
<dbReference type="CDD" id="cd16098">
    <property type="entry name" value="FliS"/>
    <property type="match status" value="1"/>
</dbReference>
<dbReference type="InterPro" id="IPR003713">
    <property type="entry name" value="FliS"/>
</dbReference>
<evidence type="ECO:0000313" key="7">
    <source>
        <dbReference type="EMBL" id="MFC5448782.1"/>
    </source>
</evidence>
<accession>A0ABW0K6Z4</accession>
<evidence type="ECO:0000256" key="1">
    <source>
        <dbReference type="ARBA" id="ARBA00004514"/>
    </source>
</evidence>
<evidence type="ECO:0000256" key="5">
    <source>
        <dbReference type="ARBA" id="ARBA00023186"/>
    </source>
</evidence>
<keyword evidence="3 6" id="KW-0963">Cytoplasm</keyword>
<sequence>MNNRAQTIYQNTQINTAHPGELTLMLFNGCIKFMKLAMENINNNDIEGRHNHIQRSLNIIDELQITLDMKYEISHNLYSLYRFMKEKLIEANIKASTESLQVSLDLMTELRDTWAQAVKLAKSGQKASV</sequence>
<evidence type="ECO:0000313" key="8">
    <source>
        <dbReference type="Proteomes" id="UP001596044"/>
    </source>
</evidence>
<evidence type="ECO:0000256" key="4">
    <source>
        <dbReference type="ARBA" id="ARBA00022795"/>
    </source>
</evidence>
<comment type="subcellular location">
    <subcellularLocation>
        <location evidence="1 6">Cytoplasm</location>
        <location evidence="1 6">Cytosol</location>
    </subcellularLocation>
</comment>
<dbReference type="PANTHER" id="PTHR34773">
    <property type="entry name" value="FLAGELLAR SECRETION CHAPERONE FLIS"/>
    <property type="match status" value="1"/>
</dbReference>
<evidence type="ECO:0000256" key="6">
    <source>
        <dbReference type="PIRNR" id="PIRNR039090"/>
    </source>
</evidence>
<keyword evidence="4 6" id="KW-1005">Bacterial flagellum biogenesis</keyword>
<dbReference type="PIRSF" id="PIRSF039090">
    <property type="entry name" value="Flis"/>
    <property type="match status" value="1"/>
</dbReference>
<proteinExistence type="inferred from homology"/>
<keyword evidence="5" id="KW-0143">Chaperone</keyword>
<keyword evidence="7" id="KW-0282">Flagellum</keyword>
<dbReference type="Pfam" id="PF02561">
    <property type="entry name" value="FliS"/>
    <property type="match status" value="1"/>
</dbReference>
<keyword evidence="7" id="KW-0969">Cilium</keyword>
<evidence type="ECO:0000256" key="2">
    <source>
        <dbReference type="ARBA" id="ARBA00008787"/>
    </source>
</evidence>
<dbReference type="EMBL" id="JBHSMJ010000011">
    <property type="protein sequence ID" value="MFC5448782.1"/>
    <property type="molecule type" value="Genomic_DNA"/>
</dbReference>
<dbReference type="InterPro" id="IPR036584">
    <property type="entry name" value="FliS_sf"/>
</dbReference>
<keyword evidence="7" id="KW-0966">Cell projection</keyword>
<organism evidence="7 8">
    <name type="scientific">Paenibacillus aestuarii</name>
    <dbReference type="NCBI Taxonomy" id="516965"/>
    <lineage>
        <taxon>Bacteria</taxon>
        <taxon>Bacillati</taxon>
        <taxon>Bacillota</taxon>
        <taxon>Bacilli</taxon>
        <taxon>Bacillales</taxon>
        <taxon>Paenibacillaceae</taxon>
        <taxon>Paenibacillus</taxon>
    </lineage>
</organism>